<name>A0A6M3KVN2_9ZZZZ</name>
<dbReference type="AlphaFoldDB" id="A0A6M3KVN2"/>
<accession>A0A6M3KVN2</accession>
<proteinExistence type="predicted"/>
<dbReference type="EMBL" id="MT141628">
    <property type="protein sequence ID" value="QJA68563.1"/>
    <property type="molecule type" value="Genomic_DNA"/>
</dbReference>
<evidence type="ECO:0000313" key="2">
    <source>
        <dbReference type="EMBL" id="QJA85802.1"/>
    </source>
</evidence>
<dbReference type="EMBL" id="MT142596">
    <property type="protein sequence ID" value="QJA85802.1"/>
    <property type="molecule type" value="Genomic_DNA"/>
</dbReference>
<gene>
    <name evidence="1" type="ORF">MM415A06187_0007</name>
    <name evidence="2" type="ORF">MM415B02174_0012</name>
</gene>
<evidence type="ECO:0000313" key="1">
    <source>
        <dbReference type="EMBL" id="QJA68563.1"/>
    </source>
</evidence>
<sequence>MFYEFKSINRETWKYTYCGRELLEASVGCYKQYHECEMDARTRLASLMIDPNVRQDDNRIADLKRDIEHNGKQAEACSVFMTAFEREPDRDFYLALGDVVFFGLNKEKI</sequence>
<protein>
    <submittedName>
        <fullName evidence="2">Uncharacterized protein</fullName>
    </submittedName>
</protein>
<reference evidence="2" key="1">
    <citation type="submission" date="2020-03" db="EMBL/GenBank/DDBJ databases">
        <title>The deep terrestrial virosphere.</title>
        <authorList>
            <person name="Holmfeldt K."/>
            <person name="Nilsson E."/>
            <person name="Simone D."/>
            <person name="Lopez-Fernandez M."/>
            <person name="Wu X."/>
            <person name="de Brujin I."/>
            <person name="Lundin D."/>
            <person name="Andersson A."/>
            <person name="Bertilsson S."/>
            <person name="Dopson M."/>
        </authorList>
    </citation>
    <scope>NUCLEOTIDE SEQUENCE</scope>
    <source>
        <strain evidence="1">MM415A06187</strain>
        <strain evidence="2">MM415B02174</strain>
    </source>
</reference>
<organism evidence="2">
    <name type="scientific">viral metagenome</name>
    <dbReference type="NCBI Taxonomy" id="1070528"/>
    <lineage>
        <taxon>unclassified sequences</taxon>
        <taxon>metagenomes</taxon>
        <taxon>organismal metagenomes</taxon>
    </lineage>
</organism>